<dbReference type="PANTHER" id="PTHR45138">
    <property type="entry name" value="REGULATORY COMPONENTS OF SENSORY TRANSDUCTION SYSTEM"/>
    <property type="match status" value="1"/>
</dbReference>
<protein>
    <recommendedName>
        <fullName evidence="1">diguanylate cyclase</fullName>
        <ecNumber evidence="1">2.7.7.65</ecNumber>
    </recommendedName>
</protein>
<dbReference type="GO" id="GO:0043709">
    <property type="term" value="P:cell adhesion involved in single-species biofilm formation"/>
    <property type="evidence" value="ECO:0007669"/>
    <property type="project" value="TreeGrafter"/>
</dbReference>
<dbReference type="SMART" id="SM00267">
    <property type="entry name" value="GGDEF"/>
    <property type="match status" value="1"/>
</dbReference>
<evidence type="ECO:0000256" key="2">
    <source>
        <dbReference type="ARBA" id="ARBA00034247"/>
    </source>
</evidence>
<evidence type="ECO:0000256" key="3">
    <source>
        <dbReference type="SAM" id="Phobius"/>
    </source>
</evidence>
<comment type="caution">
    <text evidence="5">The sequence shown here is derived from an EMBL/GenBank/DDBJ whole genome shotgun (WGS) entry which is preliminary data.</text>
</comment>
<dbReference type="InterPro" id="IPR050469">
    <property type="entry name" value="Diguanylate_Cyclase"/>
</dbReference>
<evidence type="ECO:0000256" key="1">
    <source>
        <dbReference type="ARBA" id="ARBA00012528"/>
    </source>
</evidence>
<comment type="catalytic activity">
    <reaction evidence="2">
        <text>2 GTP = 3',3'-c-di-GMP + 2 diphosphate</text>
        <dbReference type="Rhea" id="RHEA:24898"/>
        <dbReference type="ChEBI" id="CHEBI:33019"/>
        <dbReference type="ChEBI" id="CHEBI:37565"/>
        <dbReference type="ChEBI" id="CHEBI:58805"/>
        <dbReference type="EC" id="2.7.7.65"/>
    </reaction>
</comment>
<gene>
    <name evidence="5" type="ORF">N475_12595</name>
</gene>
<name>A0A161ZZU3_9GAMM</name>
<feature type="transmembrane region" description="Helical" evidence="3">
    <location>
        <begin position="111"/>
        <end position="129"/>
    </location>
</feature>
<dbReference type="NCBIfam" id="TIGR00254">
    <property type="entry name" value="GGDEF"/>
    <property type="match status" value="1"/>
</dbReference>
<feature type="transmembrane region" description="Helical" evidence="3">
    <location>
        <begin position="72"/>
        <end position="91"/>
    </location>
</feature>
<reference evidence="5 6" key="1">
    <citation type="submission" date="2013-07" db="EMBL/GenBank/DDBJ databases">
        <title>Comparative Genomic and Metabolomic Analysis of Twelve Strains of Pseudoalteromonas luteoviolacea.</title>
        <authorList>
            <person name="Vynne N.G."/>
            <person name="Mansson M."/>
            <person name="Gram L."/>
        </authorList>
    </citation>
    <scope>NUCLEOTIDE SEQUENCE [LARGE SCALE GENOMIC DNA]</scope>
    <source>
        <strain evidence="5 6">DSM 6061</strain>
    </source>
</reference>
<feature type="transmembrane region" description="Helical" evidence="3">
    <location>
        <begin position="12"/>
        <end position="32"/>
    </location>
</feature>
<dbReference type="CDD" id="cd01949">
    <property type="entry name" value="GGDEF"/>
    <property type="match status" value="1"/>
</dbReference>
<dbReference type="PANTHER" id="PTHR45138:SF9">
    <property type="entry name" value="DIGUANYLATE CYCLASE DGCM-RELATED"/>
    <property type="match status" value="1"/>
</dbReference>
<evidence type="ECO:0000313" key="5">
    <source>
        <dbReference type="EMBL" id="KZN40298.1"/>
    </source>
</evidence>
<dbReference type="EMBL" id="AUYB01000096">
    <property type="protein sequence ID" value="KZN40298.1"/>
    <property type="molecule type" value="Genomic_DNA"/>
</dbReference>
<dbReference type="RefSeq" id="WP_063365035.1">
    <property type="nucleotide sequence ID" value="NZ_AQHB01000037.1"/>
</dbReference>
<organism evidence="5 6">
    <name type="scientific">Pseudoalteromonas luteoviolacea DSM 6061</name>
    <dbReference type="NCBI Taxonomy" id="1365250"/>
    <lineage>
        <taxon>Bacteria</taxon>
        <taxon>Pseudomonadati</taxon>
        <taxon>Pseudomonadota</taxon>
        <taxon>Gammaproteobacteria</taxon>
        <taxon>Alteromonadales</taxon>
        <taxon>Pseudoalteromonadaceae</taxon>
        <taxon>Pseudoalteromonas</taxon>
    </lineage>
</organism>
<keyword evidence="3" id="KW-1133">Transmembrane helix</keyword>
<evidence type="ECO:0000313" key="6">
    <source>
        <dbReference type="Proteomes" id="UP000076643"/>
    </source>
</evidence>
<evidence type="ECO:0000259" key="4">
    <source>
        <dbReference type="PROSITE" id="PS50887"/>
    </source>
</evidence>
<dbReference type="PATRIC" id="fig|1365250.3.peg.1749"/>
<dbReference type="Proteomes" id="UP000076643">
    <property type="component" value="Unassembled WGS sequence"/>
</dbReference>
<dbReference type="GO" id="GO:0005886">
    <property type="term" value="C:plasma membrane"/>
    <property type="evidence" value="ECO:0007669"/>
    <property type="project" value="TreeGrafter"/>
</dbReference>
<dbReference type="InterPro" id="IPR000160">
    <property type="entry name" value="GGDEF_dom"/>
</dbReference>
<keyword evidence="6" id="KW-1185">Reference proteome</keyword>
<dbReference type="AlphaFoldDB" id="A0A161ZZU3"/>
<dbReference type="Pfam" id="PF00990">
    <property type="entry name" value="GGDEF"/>
    <property type="match status" value="1"/>
</dbReference>
<accession>A0A161ZZU3</accession>
<dbReference type="EC" id="2.7.7.65" evidence="1"/>
<proteinExistence type="predicted"/>
<feature type="transmembrane region" description="Helical" evidence="3">
    <location>
        <begin position="44"/>
        <end position="65"/>
    </location>
</feature>
<dbReference type="Gene3D" id="3.30.70.270">
    <property type="match status" value="1"/>
</dbReference>
<dbReference type="InterPro" id="IPR029787">
    <property type="entry name" value="Nucleotide_cyclase"/>
</dbReference>
<keyword evidence="3" id="KW-0812">Transmembrane</keyword>
<dbReference type="PROSITE" id="PS50887">
    <property type="entry name" value="GGDEF"/>
    <property type="match status" value="1"/>
</dbReference>
<sequence>MTRLFPNQKQHVVSLSITLFAGVLLTLLAFIIGDLEPMSAIDWMDFVGEAAATIMAAIWFVLLMLCRPRGWVTILLLIGSGTYWLTTWLDLLDELLAYPPDNRLLAWLESLPAPISMFLLTWGLVVWFSEQQAVNRQLKQREHFHREHSLIDPVTQLYSLRYLLVQLSREALLHDKREQPLSMVMVDIDGFAHYNRIHGPRQGDQALNEVAAALEVALRDTDLACRYTSDRFVVLLPDTPPHEVSVFSQLMEDCCNSALKGKLKVTTVQLTRQKEEPEQALFERLNQLLVSAKRSQSQTEVA</sequence>
<feature type="domain" description="GGDEF" evidence="4">
    <location>
        <begin position="179"/>
        <end position="302"/>
    </location>
</feature>
<dbReference type="GO" id="GO:0052621">
    <property type="term" value="F:diguanylate cyclase activity"/>
    <property type="evidence" value="ECO:0007669"/>
    <property type="project" value="UniProtKB-EC"/>
</dbReference>
<dbReference type="GO" id="GO:1902201">
    <property type="term" value="P:negative regulation of bacterial-type flagellum-dependent cell motility"/>
    <property type="evidence" value="ECO:0007669"/>
    <property type="project" value="TreeGrafter"/>
</dbReference>
<keyword evidence="3" id="KW-0472">Membrane</keyword>
<dbReference type="InterPro" id="IPR043128">
    <property type="entry name" value="Rev_trsase/Diguanyl_cyclase"/>
</dbReference>
<dbReference type="SUPFAM" id="SSF55073">
    <property type="entry name" value="Nucleotide cyclase"/>
    <property type="match status" value="1"/>
</dbReference>